<organism evidence="2 3">
    <name type="scientific">Rhodofomes roseus</name>
    <dbReference type="NCBI Taxonomy" id="34475"/>
    <lineage>
        <taxon>Eukaryota</taxon>
        <taxon>Fungi</taxon>
        <taxon>Dikarya</taxon>
        <taxon>Basidiomycota</taxon>
        <taxon>Agaricomycotina</taxon>
        <taxon>Agaricomycetes</taxon>
        <taxon>Polyporales</taxon>
        <taxon>Rhodofomes</taxon>
    </lineage>
</organism>
<accession>A0ABQ8K2K7</accession>
<feature type="domain" description="DUF6533" evidence="1">
    <location>
        <begin position="23"/>
        <end position="63"/>
    </location>
</feature>
<dbReference type="RefSeq" id="XP_047774252.1">
    <property type="nucleotide sequence ID" value="XM_047925012.1"/>
</dbReference>
<dbReference type="Pfam" id="PF20151">
    <property type="entry name" value="DUF6533"/>
    <property type="match status" value="1"/>
</dbReference>
<dbReference type="EMBL" id="JADCUA010000028">
    <property type="protein sequence ID" value="KAH9831005.1"/>
    <property type="molecule type" value="Genomic_DNA"/>
</dbReference>
<name>A0ABQ8K2K7_9APHY</name>
<sequence length="96" mass="10834">MGAIDDSESYIQTVNLGSALYYSVTALCCYDYCLTLGDEIQYIWASKRTLSVLLFCGFRYPAVFNTIFVVLGANAFPSWQSEYRSDHEGSEDFVLI</sequence>
<proteinExistence type="predicted"/>
<dbReference type="GeneID" id="72005744"/>
<dbReference type="InterPro" id="IPR045340">
    <property type="entry name" value="DUF6533"/>
</dbReference>
<evidence type="ECO:0000313" key="2">
    <source>
        <dbReference type="EMBL" id="KAH9831005.1"/>
    </source>
</evidence>
<evidence type="ECO:0000313" key="3">
    <source>
        <dbReference type="Proteomes" id="UP000814176"/>
    </source>
</evidence>
<gene>
    <name evidence="2" type="ORF">C8Q71DRAFT_784054</name>
</gene>
<comment type="caution">
    <text evidence="2">The sequence shown here is derived from an EMBL/GenBank/DDBJ whole genome shotgun (WGS) entry which is preliminary data.</text>
</comment>
<keyword evidence="3" id="KW-1185">Reference proteome</keyword>
<reference evidence="2 3" key="1">
    <citation type="journal article" date="2021" name="Environ. Microbiol.">
        <title>Gene family expansions and transcriptome signatures uncover fungal adaptations to wood decay.</title>
        <authorList>
            <person name="Hage H."/>
            <person name="Miyauchi S."/>
            <person name="Viragh M."/>
            <person name="Drula E."/>
            <person name="Min B."/>
            <person name="Chaduli D."/>
            <person name="Navarro D."/>
            <person name="Favel A."/>
            <person name="Norest M."/>
            <person name="Lesage-Meessen L."/>
            <person name="Balint B."/>
            <person name="Merenyi Z."/>
            <person name="de Eugenio L."/>
            <person name="Morin E."/>
            <person name="Martinez A.T."/>
            <person name="Baldrian P."/>
            <person name="Stursova M."/>
            <person name="Martinez M.J."/>
            <person name="Novotny C."/>
            <person name="Magnuson J.K."/>
            <person name="Spatafora J.W."/>
            <person name="Maurice S."/>
            <person name="Pangilinan J."/>
            <person name="Andreopoulos W."/>
            <person name="LaButti K."/>
            <person name="Hundley H."/>
            <person name="Na H."/>
            <person name="Kuo A."/>
            <person name="Barry K."/>
            <person name="Lipzen A."/>
            <person name="Henrissat B."/>
            <person name="Riley R."/>
            <person name="Ahrendt S."/>
            <person name="Nagy L.G."/>
            <person name="Grigoriev I.V."/>
            <person name="Martin F."/>
            <person name="Rosso M.N."/>
        </authorList>
    </citation>
    <scope>NUCLEOTIDE SEQUENCE [LARGE SCALE GENOMIC DNA]</scope>
    <source>
        <strain evidence="2 3">CIRM-BRFM 1785</strain>
    </source>
</reference>
<dbReference type="Proteomes" id="UP000814176">
    <property type="component" value="Unassembled WGS sequence"/>
</dbReference>
<evidence type="ECO:0000259" key="1">
    <source>
        <dbReference type="Pfam" id="PF20151"/>
    </source>
</evidence>
<protein>
    <recommendedName>
        <fullName evidence="1">DUF6533 domain-containing protein</fullName>
    </recommendedName>
</protein>